<sequence length="145" mass="16530">MKDLLRGQRFEDPEAAVEAYKSAILSTSTSDWNYCFNDCDTKSENSIPEWAIVELQGLIQMKKDSTFGPTVIGDLHYFNRNKHPVLVLGHHILNGKEVKLEQPMAVIEKVNIEGKMEYKVKAIVKKKLLFKSRPKPIISNVSEKI</sequence>
<name>A0AAV1KT10_9NEOP</name>
<dbReference type="PANTHER" id="PTHR28605:SF1">
    <property type="entry name" value="CHROMOSOME TRANSMISSION FIDELITY FACTOR 8"/>
    <property type="match status" value="1"/>
</dbReference>
<comment type="similarity">
    <text evidence="6">Belongs to the CTF8 family.</text>
</comment>
<dbReference type="GO" id="GO:0031390">
    <property type="term" value="C:Ctf18 RFC-like complex"/>
    <property type="evidence" value="ECO:0007669"/>
    <property type="project" value="InterPro"/>
</dbReference>
<evidence type="ECO:0000256" key="6">
    <source>
        <dbReference type="ARBA" id="ARBA00038447"/>
    </source>
</evidence>
<keyword evidence="2" id="KW-0235">DNA replication</keyword>
<evidence type="ECO:0000313" key="8">
    <source>
        <dbReference type="Proteomes" id="UP001314205"/>
    </source>
</evidence>
<dbReference type="GO" id="GO:0007064">
    <property type="term" value="P:mitotic sister chromatid cohesion"/>
    <property type="evidence" value="ECO:0007669"/>
    <property type="project" value="InterPro"/>
</dbReference>
<evidence type="ECO:0000256" key="2">
    <source>
        <dbReference type="ARBA" id="ARBA00022705"/>
    </source>
</evidence>
<evidence type="ECO:0008006" key="9">
    <source>
        <dbReference type="Google" id="ProtNLM"/>
    </source>
</evidence>
<evidence type="ECO:0000256" key="5">
    <source>
        <dbReference type="ARBA" id="ARBA00023306"/>
    </source>
</evidence>
<keyword evidence="5" id="KW-0131">Cell cycle</keyword>
<evidence type="ECO:0000256" key="1">
    <source>
        <dbReference type="ARBA" id="ARBA00004123"/>
    </source>
</evidence>
<dbReference type="PANTHER" id="PTHR28605">
    <property type="entry name" value="CTF8, CHROMOSOME TRANSMISSION FIDELITY FACTOR 8 HOMOLOG (S. CEREVISIAE)"/>
    <property type="match status" value="1"/>
</dbReference>
<gene>
    <name evidence="7" type="ORF">PARMNEM_LOCUS7121</name>
</gene>
<dbReference type="GO" id="GO:0003677">
    <property type="term" value="F:DNA binding"/>
    <property type="evidence" value="ECO:0007669"/>
    <property type="project" value="UniProtKB-KW"/>
</dbReference>
<dbReference type="InterPro" id="IPR018607">
    <property type="entry name" value="Ctf8"/>
</dbReference>
<organism evidence="7 8">
    <name type="scientific">Parnassius mnemosyne</name>
    <name type="common">clouded apollo</name>
    <dbReference type="NCBI Taxonomy" id="213953"/>
    <lineage>
        <taxon>Eukaryota</taxon>
        <taxon>Metazoa</taxon>
        <taxon>Ecdysozoa</taxon>
        <taxon>Arthropoda</taxon>
        <taxon>Hexapoda</taxon>
        <taxon>Insecta</taxon>
        <taxon>Pterygota</taxon>
        <taxon>Neoptera</taxon>
        <taxon>Endopterygota</taxon>
        <taxon>Lepidoptera</taxon>
        <taxon>Glossata</taxon>
        <taxon>Ditrysia</taxon>
        <taxon>Papilionoidea</taxon>
        <taxon>Papilionidae</taxon>
        <taxon>Parnassiinae</taxon>
        <taxon>Parnassini</taxon>
        <taxon>Parnassius</taxon>
        <taxon>Driopa</taxon>
    </lineage>
</organism>
<comment type="caution">
    <text evidence="7">The sequence shown here is derived from an EMBL/GenBank/DDBJ whole genome shotgun (WGS) entry which is preliminary data.</text>
</comment>
<comment type="subcellular location">
    <subcellularLocation>
        <location evidence="1">Nucleus</location>
    </subcellularLocation>
</comment>
<dbReference type="Proteomes" id="UP001314205">
    <property type="component" value="Unassembled WGS sequence"/>
</dbReference>
<keyword evidence="8" id="KW-1185">Reference proteome</keyword>
<keyword evidence="3" id="KW-0238">DNA-binding</keyword>
<protein>
    <recommendedName>
        <fullName evidence="9">Chromosome transmission fidelity protein 8</fullName>
    </recommendedName>
</protein>
<dbReference type="GO" id="GO:0006260">
    <property type="term" value="P:DNA replication"/>
    <property type="evidence" value="ECO:0007669"/>
    <property type="project" value="UniProtKB-KW"/>
</dbReference>
<dbReference type="EMBL" id="CAVLGL010000080">
    <property type="protein sequence ID" value="CAK1586123.1"/>
    <property type="molecule type" value="Genomic_DNA"/>
</dbReference>
<dbReference type="Pfam" id="PF09696">
    <property type="entry name" value="Ctf8"/>
    <property type="match status" value="1"/>
</dbReference>
<proteinExistence type="inferred from homology"/>
<accession>A0AAV1KT10</accession>
<keyword evidence="4" id="KW-0539">Nucleus</keyword>
<evidence type="ECO:0000256" key="4">
    <source>
        <dbReference type="ARBA" id="ARBA00023242"/>
    </source>
</evidence>
<reference evidence="7 8" key="1">
    <citation type="submission" date="2023-11" db="EMBL/GenBank/DDBJ databases">
        <authorList>
            <person name="Hedman E."/>
            <person name="Englund M."/>
            <person name="Stromberg M."/>
            <person name="Nyberg Akerstrom W."/>
            <person name="Nylinder S."/>
            <person name="Jareborg N."/>
            <person name="Kallberg Y."/>
            <person name="Kronander E."/>
        </authorList>
    </citation>
    <scope>NUCLEOTIDE SEQUENCE [LARGE SCALE GENOMIC DNA]</scope>
</reference>
<evidence type="ECO:0000256" key="3">
    <source>
        <dbReference type="ARBA" id="ARBA00023125"/>
    </source>
</evidence>
<dbReference type="AlphaFoldDB" id="A0AAV1KT10"/>
<evidence type="ECO:0000313" key="7">
    <source>
        <dbReference type="EMBL" id="CAK1586123.1"/>
    </source>
</evidence>